<name>A0A930I0D4_9BACT</name>
<reference evidence="1" key="1">
    <citation type="submission" date="2020-04" db="EMBL/GenBank/DDBJ databases">
        <title>Deep metagenomics examines the oral microbiome during advanced dental caries in children, revealing novel taxa and co-occurrences with host molecules.</title>
        <authorList>
            <person name="Baker J.L."/>
            <person name="Morton J.T."/>
            <person name="Dinis M."/>
            <person name="Alvarez R."/>
            <person name="Tran N.C."/>
            <person name="Knight R."/>
            <person name="Edlund A."/>
        </authorList>
    </citation>
    <scope>NUCLEOTIDE SEQUENCE</scope>
    <source>
        <strain evidence="1">JCVI_25_bin.9</strain>
    </source>
</reference>
<comment type="caution">
    <text evidence="1">The sequence shown here is derived from an EMBL/GenBank/DDBJ whole genome shotgun (WGS) entry which is preliminary data.</text>
</comment>
<evidence type="ECO:0000313" key="1">
    <source>
        <dbReference type="EMBL" id="MBF1415332.1"/>
    </source>
</evidence>
<dbReference type="AlphaFoldDB" id="A0A930I0D4"/>
<protein>
    <submittedName>
        <fullName evidence="1">Uncharacterized protein</fullName>
    </submittedName>
</protein>
<dbReference type="Proteomes" id="UP000757461">
    <property type="component" value="Unassembled WGS sequence"/>
</dbReference>
<proteinExistence type="predicted"/>
<sequence>MFHYLLISIFALQFIRRNPPKGVNATPLRLLSASRKDITLRPVLGVFLCVSASRRDFYSNKAIVAVAEKGGNLHMNKLQQESGLKEVFCRFIRTKAGKIIYPKTGTCFHFFVKA</sequence>
<dbReference type="EMBL" id="JABZSQ010000123">
    <property type="protein sequence ID" value="MBF1415332.1"/>
    <property type="molecule type" value="Genomic_DNA"/>
</dbReference>
<gene>
    <name evidence="1" type="ORF">HXN33_07100</name>
</gene>
<organism evidence="1 2">
    <name type="scientific">Prevotella histicola</name>
    <dbReference type="NCBI Taxonomy" id="470565"/>
    <lineage>
        <taxon>Bacteria</taxon>
        <taxon>Pseudomonadati</taxon>
        <taxon>Bacteroidota</taxon>
        <taxon>Bacteroidia</taxon>
        <taxon>Bacteroidales</taxon>
        <taxon>Prevotellaceae</taxon>
        <taxon>Prevotella</taxon>
    </lineage>
</organism>
<evidence type="ECO:0000313" key="2">
    <source>
        <dbReference type="Proteomes" id="UP000757461"/>
    </source>
</evidence>
<accession>A0A930I0D4</accession>